<dbReference type="SUPFAM" id="SSF48498">
    <property type="entry name" value="Tetracyclin repressor-like, C-terminal domain"/>
    <property type="match status" value="1"/>
</dbReference>
<organism evidence="4 5">
    <name type="scientific">Nocardioides oceani</name>
    <dbReference type="NCBI Taxonomy" id="3058369"/>
    <lineage>
        <taxon>Bacteria</taxon>
        <taxon>Bacillati</taxon>
        <taxon>Actinomycetota</taxon>
        <taxon>Actinomycetes</taxon>
        <taxon>Propionibacteriales</taxon>
        <taxon>Nocardioidaceae</taxon>
        <taxon>Nocardioides</taxon>
    </lineage>
</organism>
<evidence type="ECO:0000313" key="4">
    <source>
        <dbReference type="EMBL" id="MDN4173403.1"/>
    </source>
</evidence>
<dbReference type="Proteomes" id="UP001168620">
    <property type="component" value="Unassembled WGS sequence"/>
</dbReference>
<dbReference type="EMBL" id="JAUHJQ010000003">
    <property type="protein sequence ID" value="MDN4173403.1"/>
    <property type="molecule type" value="Genomic_DNA"/>
</dbReference>
<evidence type="ECO:0000256" key="2">
    <source>
        <dbReference type="PROSITE-ProRule" id="PRU00335"/>
    </source>
</evidence>
<reference evidence="4" key="1">
    <citation type="submission" date="2023-06" db="EMBL/GenBank/DDBJ databases">
        <title>Draft genome sequence of Nocardioides sp. SOB77.</title>
        <authorList>
            <person name="Zhang G."/>
        </authorList>
    </citation>
    <scope>NUCLEOTIDE SEQUENCE</scope>
    <source>
        <strain evidence="4">SOB77</strain>
    </source>
</reference>
<keyword evidence="1 2" id="KW-0238">DNA-binding</keyword>
<dbReference type="Gene3D" id="1.10.357.10">
    <property type="entry name" value="Tetracycline Repressor, domain 2"/>
    <property type="match status" value="1"/>
</dbReference>
<evidence type="ECO:0000313" key="5">
    <source>
        <dbReference type="Proteomes" id="UP001168620"/>
    </source>
</evidence>
<dbReference type="InterPro" id="IPR036271">
    <property type="entry name" value="Tet_transcr_reg_TetR-rel_C_sf"/>
</dbReference>
<sequence length="187" mass="19875">MTAPARKRDPEGRRRTIVQAAVELLLEGDGADLTHRRVAARAEVPLGSTTQYFATLADLRTAALEEIAAANEAGLVEIREALAAPGSGPGTLAALLHDYIADEERIRADNALWAAALRDAELHRLVRHWYDGFTAVLRDHVSPRAAVALAVYLDGAAMHASFHDEPLDLASLAAAIAVLSTVEGGEA</sequence>
<evidence type="ECO:0000256" key="1">
    <source>
        <dbReference type="ARBA" id="ARBA00023125"/>
    </source>
</evidence>
<dbReference type="PROSITE" id="PS50977">
    <property type="entry name" value="HTH_TETR_2"/>
    <property type="match status" value="1"/>
</dbReference>
<dbReference type="InterPro" id="IPR009057">
    <property type="entry name" value="Homeodomain-like_sf"/>
</dbReference>
<proteinExistence type="predicted"/>
<name>A0ABT8FFD7_9ACTN</name>
<accession>A0ABT8FFD7</accession>
<keyword evidence="5" id="KW-1185">Reference proteome</keyword>
<dbReference type="SUPFAM" id="SSF46689">
    <property type="entry name" value="Homeodomain-like"/>
    <property type="match status" value="1"/>
</dbReference>
<feature type="domain" description="HTH tetR-type" evidence="3">
    <location>
        <begin position="11"/>
        <end position="71"/>
    </location>
</feature>
<gene>
    <name evidence="4" type="ORF">QWY28_10650</name>
</gene>
<dbReference type="InterPro" id="IPR001647">
    <property type="entry name" value="HTH_TetR"/>
</dbReference>
<feature type="DNA-binding region" description="H-T-H motif" evidence="2">
    <location>
        <begin position="34"/>
        <end position="53"/>
    </location>
</feature>
<evidence type="ECO:0000259" key="3">
    <source>
        <dbReference type="PROSITE" id="PS50977"/>
    </source>
</evidence>
<comment type="caution">
    <text evidence="4">The sequence shown here is derived from an EMBL/GenBank/DDBJ whole genome shotgun (WGS) entry which is preliminary data.</text>
</comment>
<dbReference type="RefSeq" id="WP_300952511.1">
    <property type="nucleotide sequence ID" value="NZ_JAUHJQ010000003.1"/>
</dbReference>
<protein>
    <recommendedName>
        <fullName evidence="3">HTH tetR-type domain-containing protein</fullName>
    </recommendedName>
</protein>